<dbReference type="Proteomes" id="UP000605846">
    <property type="component" value="Unassembled WGS sequence"/>
</dbReference>
<evidence type="ECO:0000259" key="2">
    <source>
        <dbReference type="PROSITE" id="PS51767"/>
    </source>
</evidence>
<gene>
    <name evidence="3" type="ORF">EC973_006661</name>
</gene>
<accession>A0A8H7BQX4</accession>
<dbReference type="PANTHER" id="PTHR47966:SF51">
    <property type="entry name" value="BETA-SITE APP-CLEAVING ENZYME, ISOFORM A-RELATED"/>
    <property type="match status" value="1"/>
</dbReference>
<dbReference type="SUPFAM" id="SSF50630">
    <property type="entry name" value="Acid proteases"/>
    <property type="match status" value="1"/>
</dbReference>
<name>A0A8H7BQX4_9FUNG</name>
<sequence length="320" mass="35476">MEAELDTVYLLDRYSYPFHLIGEAIEVNYPVGGGAPVAAGDDRFSTGGGGGPGSPGFRKREVNSHFYWVLGIDPTLYYGKVYDLPLVMPSNNGNPFWKLPFIGFELERELGRKERRFFPLTPGSFGQIYSSTPYIVVPRKMAEVLNHAVGASFNKEANMYTISCAARRSAPALIFQFPGLDAKILPRQYIYAFDTVPPGTHHRCYSTIVTGFDDHNVLLGGPFFTSFYIVYHYDQRKVGLANSVTKLGFLHPRGEIPTESGTQSSTSYPILPTISRNRTLFTSSSMSSTTSSSLTTTTTHVAIRSKTAIFHPYSLPFFAI</sequence>
<dbReference type="Gene3D" id="2.40.70.10">
    <property type="entry name" value="Acid Proteases"/>
    <property type="match status" value="1"/>
</dbReference>
<evidence type="ECO:0000313" key="3">
    <source>
        <dbReference type="EMBL" id="KAF7728146.1"/>
    </source>
</evidence>
<dbReference type="InterPro" id="IPR033121">
    <property type="entry name" value="PEPTIDASE_A1"/>
</dbReference>
<dbReference type="EMBL" id="JABAYA010000043">
    <property type="protein sequence ID" value="KAF7728146.1"/>
    <property type="molecule type" value="Genomic_DNA"/>
</dbReference>
<dbReference type="GO" id="GO:0006508">
    <property type="term" value="P:proteolysis"/>
    <property type="evidence" value="ECO:0007669"/>
    <property type="project" value="InterPro"/>
</dbReference>
<dbReference type="AlphaFoldDB" id="A0A8H7BQX4"/>
<keyword evidence="4" id="KW-1185">Reference proteome</keyword>
<comment type="caution">
    <text evidence="3">The sequence shown here is derived from an EMBL/GenBank/DDBJ whole genome shotgun (WGS) entry which is preliminary data.</text>
</comment>
<feature type="domain" description="Peptidase A1" evidence="2">
    <location>
        <begin position="1"/>
        <end position="241"/>
    </location>
</feature>
<evidence type="ECO:0000256" key="1">
    <source>
        <dbReference type="ARBA" id="ARBA00007447"/>
    </source>
</evidence>
<dbReference type="InterPro" id="IPR021109">
    <property type="entry name" value="Peptidase_aspartic_dom_sf"/>
</dbReference>
<organism evidence="3 4">
    <name type="scientific">Apophysomyces ossiformis</name>
    <dbReference type="NCBI Taxonomy" id="679940"/>
    <lineage>
        <taxon>Eukaryota</taxon>
        <taxon>Fungi</taxon>
        <taxon>Fungi incertae sedis</taxon>
        <taxon>Mucoromycota</taxon>
        <taxon>Mucoromycotina</taxon>
        <taxon>Mucoromycetes</taxon>
        <taxon>Mucorales</taxon>
        <taxon>Mucorineae</taxon>
        <taxon>Mucoraceae</taxon>
        <taxon>Apophysomyces</taxon>
    </lineage>
</organism>
<dbReference type="InterPro" id="IPR001461">
    <property type="entry name" value="Aspartic_peptidase_A1"/>
</dbReference>
<proteinExistence type="inferred from homology"/>
<comment type="similarity">
    <text evidence="1">Belongs to the peptidase A1 family.</text>
</comment>
<reference evidence="3" key="1">
    <citation type="submission" date="2020-01" db="EMBL/GenBank/DDBJ databases">
        <title>Genome Sequencing of Three Apophysomyces-Like Fungal Strains Confirms a Novel Fungal Genus in the Mucoromycota with divergent Burkholderia-like Endosymbiotic Bacteria.</title>
        <authorList>
            <person name="Stajich J.E."/>
            <person name="Macias A.M."/>
            <person name="Carter-House D."/>
            <person name="Lovett B."/>
            <person name="Kasson L.R."/>
            <person name="Berry K."/>
            <person name="Grigoriev I."/>
            <person name="Chang Y."/>
            <person name="Spatafora J."/>
            <person name="Kasson M.T."/>
        </authorList>
    </citation>
    <scope>NUCLEOTIDE SEQUENCE</scope>
    <source>
        <strain evidence="3">NRRL A-21654</strain>
    </source>
</reference>
<dbReference type="Pfam" id="PF00026">
    <property type="entry name" value="Asp"/>
    <property type="match status" value="1"/>
</dbReference>
<dbReference type="OrthoDB" id="2747330at2759"/>
<evidence type="ECO:0000313" key="4">
    <source>
        <dbReference type="Proteomes" id="UP000605846"/>
    </source>
</evidence>
<dbReference type="PROSITE" id="PS51767">
    <property type="entry name" value="PEPTIDASE_A1"/>
    <property type="match status" value="1"/>
</dbReference>
<dbReference type="PANTHER" id="PTHR47966">
    <property type="entry name" value="BETA-SITE APP-CLEAVING ENZYME, ISOFORM A-RELATED"/>
    <property type="match status" value="1"/>
</dbReference>
<dbReference type="GO" id="GO:0004190">
    <property type="term" value="F:aspartic-type endopeptidase activity"/>
    <property type="evidence" value="ECO:0007669"/>
    <property type="project" value="InterPro"/>
</dbReference>
<protein>
    <recommendedName>
        <fullName evidence="2">Peptidase A1 domain-containing protein</fullName>
    </recommendedName>
</protein>